<evidence type="ECO:0000259" key="2">
    <source>
        <dbReference type="PROSITE" id="PS50887"/>
    </source>
</evidence>
<dbReference type="PANTHER" id="PTHR44757:SF2">
    <property type="entry name" value="BIOFILM ARCHITECTURE MAINTENANCE PROTEIN MBAA"/>
    <property type="match status" value="1"/>
</dbReference>
<evidence type="ECO:0000313" key="3">
    <source>
        <dbReference type="EMBL" id="SDT16631.1"/>
    </source>
</evidence>
<dbReference type="Pfam" id="PF12860">
    <property type="entry name" value="PAS_7"/>
    <property type="match status" value="1"/>
</dbReference>
<dbReference type="InterPro" id="IPR035965">
    <property type="entry name" value="PAS-like_dom_sf"/>
</dbReference>
<dbReference type="PROSITE" id="PS50887">
    <property type="entry name" value="GGDEF"/>
    <property type="match status" value="1"/>
</dbReference>
<dbReference type="Gene3D" id="3.30.450.20">
    <property type="entry name" value="PAS domain"/>
    <property type="match status" value="1"/>
</dbReference>
<dbReference type="PANTHER" id="PTHR44757">
    <property type="entry name" value="DIGUANYLATE CYCLASE DGCP"/>
    <property type="match status" value="1"/>
</dbReference>
<dbReference type="NCBIfam" id="TIGR00254">
    <property type="entry name" value="GGDEF"/>
    <property type="match status" value="1"/>
</dbReference>
<dbReference type="InterPro" id="IPR035919">
    <property type="entry name" value="EAL_sf"/>
</dbReference>
<dbReference type="InterPro" id="IPR001633">
    <property type="entry name" value="EAL_dom"/>
</dbReference>
<dbReference type="Pfam" id="PF00990">
    <property type="entry name" value="GGDEF"/>
    <property type="match status" value="1"/>
</dbReference>
<organism evidence="3 4">
    <name type="scientific">Bradyrhizobium canariense</name>
    <dbReference type="NCBI Taxonomy" id="255045"/>
    <lineage>
        <taxon>Bacteria</taxon>
        <taxon>Pseudomonadati</taxon>
        <taxon>Pseudomonadota</taxon>
        <taxon>Alphaproteobacteria</taxon>
        <taxon>Hyphomicrobiales</taxon>
        <taxon>Nitrobacteraceae</taxon>
        <taxon>Bradyrhizobium</taxon>
    </lineage>
</organism>
<dbReference type="RefSeq" id="WP_146688953.1">
    <property type="nucleotide sequence ID" value="NZ_LT629750.1"/>
</dbReference>
<protein>
    <submittedName>
        <fullName evidence="3">Diguanylate cyclase (GGDEF) domain-containing protein</fullName>
    </submittedName>
</protein>
<dbReference type="PROSITE" id="PS50883">
    <property type="entry name" value="EAL"/>
    <property type="match status" value="1"/>
</dbReference>
<evidence type="ECO:0000313" key="4">
    <source>
        <dbReference type="Proteomes" id="UP000243904"/>
    </source>
</evidence>
<dbReference type="InterPro" id="IPR052155">
    <property type="entry name" value="Biofilm_reg_signaling"/>
</dbReference>
<reference evidence="4" key="1">
    <citation type="submission" date="2016-10" db="EMBL/GenBank/DDBJ databases">
        <authorList>
            <person name="Varghese N."/>
            <person name="Submissions S."/>
        </authorList>
    </citation>
    <scope>NUCLEOTIDE SEQUENCE [LARGE SCALE GENOMIC DNA]</scope>
    <source>
        <strain evidence="4">GAS369</strain>
    </source>
</reference>
<evidence type="ECO:0000259" key="1">
    <source>
        <dbReference type="PROSITE" id="PS50883"/>
    </source>
</evidence>
<dbReference type="SMART" id="SM00052">
    <property type="entry name" value="EAL"/>
    <property type="match status" value="1"/>
</dbReference>
<proteinExistence type="predicted"/>
<dbReference type="EMBL" id="LT629750">
    <property type="protein sequence ID" value="SDT16631.1"/>
    <property type="molecule type" value="Genomic_DNA"/>
</dbReference>
<sequence>MSLWRRIVERLPASPAGRRRLAQVLAAIRYDLSWRLARPGAFRQRFEHAIATMPQGICLYDAQDRLELVNEQFCKIYNQPMSRLRTGMRLYDILADSCAIGNYPGRSVDDIYSARKAFIDKREKGTFLQELGDGRLIAIYHQPLDDGGWVCTYEDITERRRAEAQIEFLAQHDGLTQLPNRLLFNARLDDALKKANDGVSCALLCLDLDGFKDVNDRLGHAAGDALLQEVATRLLKCVRKDDTAARLGGDEFAIVLPNASAAEAVKTAQRVTSALSGTHSLGAFGEAHIGVSIGIACAPEHATEADALMLLADKALYAAKHSGLGIPRLYDDQLERFTSGSPQESSAIRKGRSLSPAIEELRKVAALANDLRAALHDGHLHLCYQPIYDSMTRRPIAFEALARWTDPVRGSVSPAEFIPAAEESGFIGPLTEWVLLNACREAARWREPVQVSVNLSPLNLSQPALVATVERILAETGLPANRLVLELTEGLLLESSDTIQNCLRGLKQLGVELWLDDFGSGYANLGYLHRLSCDVVKIDRSFLMQHDKQREILGGMIALAQACGLRVAVEGVETANHHLLLQELGCDLLQGFLFARPMPPEQIDASLGLVAGLPFLDGAPIFA</sequence>
<dbReference type="SMART" id="SM00267">
    <property type="entry name" value="GGDEF"/>
    <property type="match status" value="1"/>
</dbReference>
<keyword evidence="4" id="KW-1185">Reference proteome</keyword>
<dbReference type="GO" id="GO:0003824">
    <property type="term" value="F:catalytic activity"/>
    <property type="evidence" value="ECO:0007669"/>
    <property type="project" value="UniProtKB-ARBA"/>
</dbReference>
<dbReference type="Pfam" id="PF00563">
    <property type="entry name" value="EAL"/>
    <property type="match status" value="1"/>
</dbReference>
<dbReference type="Gene3D" id="3.20.20.450">
    <property type="entry name" value="EAL domain"/>
    <property type="match status" value="1"/>
</dbReference>
<feature type="domain" description="EAL" evidence="1">
    <location>
        <begin position="364"/>
        <end position="611"/>
    </location>
</feature>
<dbReference type="CDD" id="cd01948">
    <property type="entry name" value="EAL"/>
    <property type="match status" value="1"/>
</dbReference>
<name>A0A1H1Y5D9_9BRAD</name>
<dbReference type="SUPFAM" id="SSF141868">
    <property type="entry name" value="EAL domain-like"/>
    <property type="match status" value="1"/>
</dbReference>
<dbReference type="SUPFAM" id="SSF55785">
    <property type="entry name" value="PYP-like sensor domain (PAS domain)"/>
    <property type="match status" value="1"/>
</dbReference>
<feature type="domain" description="GGDEF" evidence="2">
    <location>
        <begin position="199"/>
        <end position="332"/>
    </location>
</feature>
<dbReference type="FunFam" id="3.30.70.270:FF:000001">
    <property type="entry name" value="Diguanylate cyclase domain protein"/>
    <property type="match status" value="1"/>
</dbReference>
<dbReference type="AlphaFoldDB" id="A0A1H1Y5D9"/>
<accession>A0A1H1Y5D9</accession>
<dbReference type="SUPFAM" id="SSF55073">
    <property type="entry name" value="Nucleotide cyclase"/>
    <property type="match status" value="1"/>
</dbReference>
<dbReference type="InterPro" id="IPR029787">
    <property type="entry name" value="Nucleotide_cyclase"/>
</dbReference>
<dbReference type="Proteomes" id="UP000243904">
    <property type="component" value="Chromosome I"/>
</dbReference>
<dbReference type="InterPro" id="IPR043128">
    <property type="entry name" value="Rev_trsase/Diguanyl_cyclase"/>
</dbReference>
<dbReference type="InterPro" id="IPR000160">
    <property type="entry name" value="GGDEF_dom"/>
</dbReference>
<gene>
    <name evidence="3" type="ORF">SAMN05444158_4640</name>
</gene>
<dbReference type="Gene3D" id="3.30.70.270">
    <property type="match status" value="1"/>
</dbReference>
<dbReference type="CDD" id="cd01949">
    <property type="entry name" value="GGDEF"/>
    <property type="match status" value="1"/>
</dbReference>